<name>A0A7J7NZT4_9MAGN</name>
<evidence type="ECO:0000313" key="2">
    <source>
        <dbReference type="Proteomes" id="UP000541444"/>
    </source>
</evidence>
<dbReference type="EMBL" id="JACGCM010000427">
    <property type="protein sequence ID" value="KAF6172444.1"/>
    <property type="molecule type" value="Genomic_DNA"/>
</dbReference>
<sequence length="78" mass="8907">MAAMSHSTMMYARESSVVVENVVNMPGIGKRRKDVIPDDIVEVKQEELMKNRSKEDHAKLTGISFAPSYQVLHFHFML</sequence>
<dbReference type="AlphaFoldDB" id="A0A7J7NZT4"/>
<gene>
    <name evidence="1" type="ORF">GIB67_006957</name>
</gene>
<reference evidence="1 2" key="1">
    <citation type="journal article" date="2020" name="IScience">
        <title>Genome Sequencing of the Endangered Kingdonia uniflora (Circaeasteraceae, Ranunculales) Reveals Potential Mechanisms of Evolutionary Specialization.</title>
        <authorList>
            <person name="Sun Y."/>
            <person name="Deng T."/>
            <person name="Zhang A."/>
            <person name="Moore M.J."/>
            <person name="Landis J.B."/>
            <person name="Lin N."/>
            <person name="Zhang H."/>
            <person name="Zhang X."/>
            <person name="Huang J."/>
            <person name="Zhang X."/>
            <person name="Sun H."/>
            <person name="Wang H."/>
        </authorList>
    </citation>
    <scope>NUCLEOTIDE SEQUENCE [LARGE SCALE GENOMIC DNA]</scope>
    <source>
        <strain evidence="1">TB1705</strain>
        <tissue evidence="1">Leaf</tissue>
    </source>
</reference>
<keyword evidence="2" id="KW-1185">Reference proteome</keyword>
<dbReference type="OrthoDB" id="206969at2759"/>
<protein>
    <submittedName>
        <fullName evidence="1">Uncharacterized protein</fullName>
    </submittedName>
</protein>
<proteinExistence type="predicted"/>
<accession>A0A7J7NZT4</accession>
<dbReference type="Proteomes" id="UP000541444">
    <property type="component" value="Unassembled WGS sequence"/>
</dbReference>
<evidence type="ECO:0000313" key="1">
    <source>
        <dbReference type="EMBL" id="KAF6172444.1"/>
    </source>
</evidence>
<organism evidence="1 2">
    <name type="scientific">Kingdonia uniflora</name>
    <dbReference type="NCBI Taxonomy" id="39325"/>
    <lineage>
        <taxon>Eukaryota</taxon>
        <taxon>Viridiplantae</taxon>
        <taxon>Streptophyta</taxon>
        <taxon>Embryophyta</taxon>
        <taxon>Tracheophyta</taxon>
        <taxon>Spermatophyta</taxon>
        <taxon>Magnoliopsida</taxon>
        <taxon>Ranunculales</taxon>
        <taxon>Circaeasteraceae</taxon>
        <taxon>Kingdonia</taxon>
    </lineage>
</organism>
<comment type="caution">
    <text evidence="1">The sequence shown here is derived from an EMBL/GenBank/DDBJ whole genome shotgun (WGS) entry which is preliminary data.</text>
</comment>